<dbReference type="Pfam" id="PF13202">
    <property type="entry name" value="EF-hand_5"/>
    <property type="match status" value="2"/>
</dbReference>
<reference evidence="5" key="1">
    <citation type="submission" date="2025-08" db="UniProtKB">
        <authorList>
            <consortium name="RefSeq"/>
        </authorList>
    </citation>
    <scope>IDENTIFICATION</scope>
</reference>
<organism evidence="4 5">
    <name type="scientific">Dioscorea cayennensis subsp. rotundata</name>
    <name type="common">White Guinea yam</name>
    <name type="synonym">Dioscorea rotundata</name>
    <dbReference type="NCBI Taxonomy" id="55577"/>
    <lineage>
        <taxon>Eukaryota</taxon>
        <taxon>Viridiplantae</taxon>
        <taxon>Streptophyta</taxon>
        <taxon>Embryophyta</taxon>
        <taxon>Tracheophyta</taxon>
        <taxon>Spermatophyta</taxon>
        <taxon>Magnoliopsida</taxon>
        <taxon>Liliopsida</taxon>
        <taxon>Dioscoreales</taxon>
        <taxon>Dioscoreaceae</taxon>
        <taxon>Dioscorea</taxon>
    </lineage>
</organism>
<dbReference type="PROSITE" id="PS00018">
    <property type="entry name" value="EF_HAND_1"/>
    <property type="match status" value="2"/>
</dbReference>
<accession>A0AB40BL92</accession>
<dbReference type="GO" id="GO:0005509">
    <property type="term" value="F:calcium ion binding"/>
    <property type="evidence" value="ECO:0007669"/>
    <property type="project" value="InterPro"/>
</dbReference>
<dbReference type="InterPro" id="IPR018247">
    <property type="entry name" value="EF_Hand_1_Ca_BS"/>
</dbReference>
<evidence type="ECO:0000256" key="1">
    <source>
        <dbReference type="ARBA" id="ARBA00022737"/>
    </source>
</evidence>
<dbReference type="Gene3D" id="1.10.238.10">
    <property type="entry name" value="EF-hand"/>
    <property type="match status" value="1"/>
</dbReference>
<feature type="domain" description="EF-hand" evidence="3">
    <location>
        <begin position="14"/>
        <end position="49"/>
    </location>
</feature>
<keyword evidence="4" id="KW-1185">Reference proteome</keyword>
<dbReference type="SMART" id="SM00054">
    <property type="entry name" value="EFh"/>
    <property type="match status" value="2"/>
</dbReference>
<name>A0AB40BL92_DIOCR</name>
<dbReference type="Proteomes" id="UP001515500">
    <property type="component" value="Chromosome 6"/>
</dbReference>
<dbReference type="CDD" id="cd00051">
    <property type="entry name" value="EFh"/>
    <property type="match status" value="1"/>
</dbReference>
<evidence type="ECO:0000313" key="4">
    <source>
        <dbReference type="Proteomes" id="UP001515500"/>
    </source>
</evidence>
<evidence type="ECO:0000313" key="5">
    <source>
        <dbReference type="RefSeq" id="XP_039127708.1"/>
    </source>
</evidence>
<proteinExistence type="predicted"/>
<dbReference type="PROSITE" id="PS50222">
    <property type="entry name" value="EF_HAND_2"/>
    <property type="match status" value="2"/>
</dbReference>
<dbReference type="InterPro" id="IPR050145">
    <property type="entry name" value="Centrin_CML-like"/>
</dbReference>
<dbReference type="AlphaFoldDB" id="A0AB40BL92"/>
<sequence length="92" mass="10923">MAFMRSVVLPQQEMSVDEFKKWLKQFDGNHDGRISREELKRALESLHAWFSWWKARQALKSSDVNRNGVIDKEEIGKLVLYAVQHLNMKIYD</sequence>
<protein>
    <submittedName>
        <fullName evidence="5">Calcium-binding protein CML39-like</fullName>
    </submittedName>
</protein>
<dbReference type="InterPro" id="IPR002048">
    <property type="entry name" value="EF_hand_dom"/>
</dbReference>
<gene>
    <name evidence="5" type="primary">LOC120263795</name>
</gene>
<keyword evidence="2" id="KW-0106">Calcium</keyword>
<dbReference type="GeneID" id="120263795"/>
<dbReference type="PANTHER" id="PTHR23050">
    <property type="entry name" value="CALCIUM BINDING PROTEIN"/>
    <property type="match status" value="1"/>
</dbReference>
<keyword evidence="1" id="KW-0677">Repeat</keyword>
<feature type="domain" description="EF-hand" evidence="3">
    <location>
        <begin position="54"/>
        <end position="85"/>
    </location>
</feature>
<evidence type="ECO:0000259" key="3">
    <source>
        <dbReference type="PROSITE" id="PS50222"/>
    </source>
</evidence>
<dbReference type="RefSeq" id="XP_039127708.1">
    <property type="nucleotide sequence ID" value="XM_039271774.1"/>
</dbReference>
<dbReference type="SUPFAM" id="SSF47473">
    <property type="entry name" value="EF-hand"/>
    <property type="match status" value="1"/>
</dbReference>
<dbReference type="InterPro" id="IPR011992">
    <property type="entry name" value="EF-hand-dom_pair"/>
</dbReference>
<evidence type="ECO:0000256" key="2">
    <source>
        <dbReference type="ARBA" id="ARBA00022837"/>
    </source>
</evidence>